<evidence type="ECO:0000313" key="1">
    <source>
        <dbReference type="EMBL" id="KAJ3250584.1"/>
    </source>
</evidence>
<dbReference type="AlphaFoldDB" id="A0AAD5U9R3"/>
<comment type="caution">
    <text evidence="1">The sequence shown here is derived from an EMBL/GenBank/DDBJ whole genome shotgun (WGS) entry which is preliminary data.</text>
</comment>
<protein>
    <submittedName>
        <fullName evidence="1">Uncharacterized protein</fullName>
    </submittedName>
</protein>
<gene>
    <name evidence="1" type="ORF">HK103_003384</name>
</gene>
<evidence type="ECO:0000313" key="2">
    <source>
        <dbReference type="Proteomes" id="UP001210925"/>
    </source>
</evidence>
<dbReference type="EMBL" id="JADGKB010000242">
    <property type="protein sequence ID" value="KAJ3250584.1"/>
    <property type="molecule type" value="Genomic_DNA"/>
</dbReference>
<name>A0AAD5U9R3_9FUNG</name>
<reference evidence="1" key="1">
    <citation type="submission" date="2020-05" db="EMBL/GenBank/DDBJ databases">
        <title>Phylogenomic resolution of chytrid fungi.</title>
        <authorList>
            <person name="Stajich J.E."/>
            <person name="Amses K."/>
            <person name="Simmons R."/>
            <person name="Seto K."/>
            <person name="Myers J."/>
            <person name="Bonds A."/>
            <person name="Quandt C.A."/>
            <person name="Barry K."/>
            <person name="Liu P."/>
            <person name="Grigoriev I."/>
            <person name="Longcore J.E."/>
            <person name="James T.Y."/>
        </authorList>
    </citation>
    <scope>NUCLEOTIDE SEQUENCE</scope>
    <source>
        <strain evidence="1">PLAUS21</strain>
    </source>
</reference>
<keyword evidence="2" id="KW-1185">Reference proteome</keyword>
<organism evidence="1 2">
    <name type="scientific">Boothiomyces macroporosus</name>
    <dbReference type="NCBI Taxonomy" id="261099"/>
    <lineage>
        <taxon>Eukaryota</taxon>
        <taxon>Fungi</taxon>
        <taxon>Fungi incertae sedis</taxon>
        <taxon>Chytridiomycota</taxon>
        <taxon>Chytridiomycota incertae sedis</taxon>
        <taxon>Chytridiomycetes</taxon>
        <taxon>Rhizophydiales</taxon>
        <taxon>Terramycetaceae</taxon>
        <taxon>Boothiomyces</taxon>
    </lineage>
</organism>
<accession>A0AAD5U9R3</accession>
<proteinExistence type="predicted"/>
<sequence>MVQQRKLIVFCGPTLTGKSETAWELAGSDAYSKNLSKYWPGYHSQRSVIIDQYRGKYLDLQLLSDWLDGQDVEVPKKGIIRARTFRGRQPAKLVAEVIYITTLLHPRDWKLRKNREILQKLEVVEFPRE</sequence>
<dbReference type="Proteomes" id="UP001210925">
    <property type="component" value="Unassembled WGS sequence"/>
</dbReference>